<dbReference type="GO" id="GO:0005768">
    <property type="term" value="C:endosome"/>
    <property type="evidence" value="ECO:0007669"/>
    <property type="project" value="TreeGrafter"/>
</dbReference>
<dbReference type="Pfam" id="PF08432">
    <property type="entry name" value="Vfa1"/>
    <property type="match status" value="1"/>
</dbReference>
<name>A0A7H9B6Z6_ZYGMR</name>
<evidence type="ECO:0008006" key="4">
    <source>
        <dbReference type="Google" id="ProtNLM"/>
    </source>
</evidence>
<dbReference type="KEGG" id="zmk:HG535_0G01940"/>
<dbReference type="EMBL" id="CP058610">
    <property type="protein sequence ID" value="QLG74310.1"/>
    <property type="molecule type" value="Genomic_DNA"/>
</dbReference>
<evidence type="ECO:0000313" key="3">
    <source>
        <dbReference type="Proteomes" id="UP000509704"/>
    </source>
</evidence>
<proteinExistence type="predicted"/>
<organism evidence="2 3">
    <name type="scientific">Zygotorulaspora mrakii</name>
    <name type="common">Zygosaccharomyces mrakii</name>
    <dbReference type="NCBI Taxonomy" id="42260"/>
    <lineage>
        <taxon>Eukaryota</taxon>
        <taxon>Fungi</taxon>
        <taxon>Dikarya</taxon>
        <taxon>Ascomycota</taxon>
        <taxon>Saccharomycotina</taxon>
        <taxon>Saccharomycetes</taxon>
        <taxon>Saccharomycetales</taxon>
        <taxon>Saccharomycetaceae</taxon>
        <taxon>Zygotorulaspora</taxon>
    </lineage>
</organism>
<feature type="region of interest" description="Disordered" evidence="1">
    <location>
        <begin position="116"/>
        <end position="150"/>
    </location>
</feature>
<keyword evidence="3" id="KW-1185">Reference proteome</keyword>
<evidence type="ECO:0000313" key="2">
    <source>
        <dbReference type="EMBL" id="QLG74310.1"/>
    </source>
</evidence>
<evidence type="ECO:0000256" key="1">
    <source>
        <dbReference type="SAM" id="MobiDB-lite"/>
    </source>
</evidence>
<dbReference type="PANTHER" id="PTHR28218:SF1">
    <property type="entry name" value="VPS4-ASSOCIATED PROTEIN 1"/>
    <property type="match status" value="1"/>
</dbReference>
<reference evidence="2 3" key="1">
    <citation type="submission" date="2020-07" db="EMBL/GenBank/DDBJ databases">
        <title>The yeast mating-type switching endonuclease HO is a domesticated member of an unorthodox homing genetic element family.</title>
        <authorList>
            <person name="Coughlan A.Y."/>
            <person name="Lombardi L."/>
            <person name="Braun-Galleani S."/>
            <person name="Martos A.R."/>
            <person name="Galeote V."/>
            <person name="Bigey F."/>
            <person name="Dequin S."/>
            <person name="Byrne K.P."/>
            <person name="Wolfe K.H."/>
        </authorList>
    </citation>
    <scope>NUCLEOTIDE SEQUENCE [LARGE SCALE GENOMIC DNA]</scope>
    <source>
        <strain evidence="2 3">NRRL Y-6702</strain>
    </source>
</reference>
<accession>A0A7H9B6Z6</accession>
<feature type="compositionally biased region" description="Basic and acidic residues" evidence="1">
    <location>
        <begin position="203"/>
        <end position="218"/>
    </location>
</feature>
<feature type="compositionally biased region" description="Basic and acidic residues" evidence="1">
    <location>
        <begin position="137"/>
        <end position="150"/>
    </location>
</feature>
<dbReference type="GO" id="GO:0007034">
    <property type="term" value="P:vacuolar transport"/>
    <property type="evidence" value="ECO:0007669"/>
    <property type="project" value="TreeGrafter"/>
</dbReference>
<dbReference type="Proteomes" id="UP000509704">
    <property type="component" value="Chromosome 7"/>
</dbReference>
<dbReference type="InterPro" id="IPR013640">
    <property type="entry name" value="Vfa1"/>
</dbReference>
<dbReference type="OrthoDB" id="2158714at2759"/>
<dbReference type="AlphaFoldDB" id="A0A7H9B6Z6"/>
<protein>
    <recommendedName>
        <fullName evidence="4">VPS4-associated protein 1</fullName>
    </recommendedName>
</protein>
<feature type="region of interest" description="Disordered" evidence="1">
    <location>
        <begin position="199"/>
        <end position="228"/>
    </location>
</feature>
<dbReference type="GeneID" id="59238093"/>
<gene>
    <name evidence="2" type="ORF">HG535_0G01940</name>
</gene>
<sequence length="228" mass="25908">MGLPHLALKDSEKVLQKMINEYIGRKVALKDMQPCLICGKPSTTVLYNSSGPDWFYTCDIHLKDNPQFVIPLYGKDYEDALSKLRELKSQLNNAKISQSGSWDGWVSSIFVKNKSKGKGKESESGKTSDATSADIESETHESSKDVADPMDKVKKLQTSYENQVDMVTDLQSKNKRYQLSKTTFESRVLKKKNEQIVAAKRKREQEAYTRTDPEELMHKFSFPTVPKS</sequence>
<dbReference type="PANTHER" id="PTHR28218">
    <property type="entry name" value="VPS4-ASSOCIATED PROTEIN 1"/>
    <property type="match status" value="1"/>
</dbReference>
<dbReference type="RefSeq" id="XP_037146035.1">
    <property type="nucleotide sequence ID" value="XM_037290140.1"/>
</dbReference>